<gene>
    <name evidence="1" type="ORF">SPARVUS_LOCUS1104856</name>
</gene>
<dbReference type="Proteomes" id="UP001162483">
    <property type="component" value="Unassembled WGS sequence"/>
</dbReference>
<evidence type="ECO:0000313" key="1">
    <source>
        <dbReference type="EMBL" id="CAI9536870.1"/>
    </source>
</evidence>
<proteinExistence type="predicted"/>
<dbReference type="EMBL" id="CATNWA010000416">
    <property type="protein sequence ID" value="CAI9536870.1"/>
    <property type="molecule type" value="Genomic_DNA"/>
</dbReference>
<name>A0ABN9APX4_9NEOB</name>
<reference evidence="1" key="1">
    <citation type="submission" date="2023-05" db="EMBL/GenBank/DDBJ databases">
        <authorList>
            <person name="Stuckert A."/>
        </authorList>
    </citation>
    <scope>NUCLEOTIDE SEQUENCE</scope>
</reference>
<sequence>DILPHKLQAALVQILEQRNDILYHDHNFTEEEVSLNTLVSEAFVWFFVEIVGHYSLHMYVNEKGESVTSKESLFASRTLPEAYANSLISLWKPRCLLDSHRIGSYEKALLKDFLRYEPVNT</sequence>
<organism evidence="1 2">
    <name type="scientific">Staurois parvus</name>
    <dbReference type="NCBI Taxonomy" id="386267"/>
    <lineage>
        <taxon>Eukaryota</taxon>
        <taxon>Metazoa</taxon>
        <taxon>Chordata</taxon>
        <taxon>Craniata</taxon>
        <taxon>Vertebrata</taxon>
        <taxon>Euteleostomi</taxon>
        <taxon>Amphibia</taxon>
        <taxon>Batrachia</taxon>
        <taxon>Anura</taxon>
        <taxon>Neobatrachia</taxon>
        <taxon>Ranoidea</taxon>
        <taxon>Ranidae</taxon>
        <taxon>Staurois</taxon>
    </lineage>
</organism>
<protein>
    <submittedName>
        <fullName evidence="1">Uncharacterized protein</fullName>
    </submittedName>
</protein>
<accession>A0ABN9APX4</accession>
<keyword evidence="2" id="KW-1185">Reference proteome</keyword>
<feature type="non-terminal residue" evidence="1">
    <location>
        <position position="1"/>
    </location>
</feature>
<comment type="caution">
    <text evidence="1">The sequence shown here is derived from an EMBL/GenBank/DDBJ whole genome shotgun (WGS) entry which is preliminary data.</text>
</comment>
<evidence type="ECO:0000313" key="2">
    <source>
        <dbReference type="Proteomes" id="UP001162483"/>
    </source>
</evidence>